<gene>
    <name evidence="5" type="ORF">S06H3_06895</name>
</gene>
<proteinExistence type="inferred from homology"/>
<dbReference type="GO" id="GO:1902600">
    <property type="term" value="P:proton transmembrane transport"/>
    <property type="evidence" value="ECO:0007669"/>
    <property type="project" value="InterPro"/>
</dbReference>
<keyword evidence="3" id="KW-0406">Ion transport</keyword>
<dbReference type="PANTHER" id="PTHR43389:SF4">
    <property type="entry name" value="V-TYPE PROTON ATPASE SUBUNIT B"/>
    <property type="match status" value="1"/>
</dbReference>
<evidence type="ECO:0000256" key="1">
    <source>
        <dbReference type="ARBA" id="ARBA00008936"/>
    </source>
</evidence>
<dbReference type="InterPro" id="IPR004100">
    <property type="entry name" value="ATPase_F1/V1/A1_a/bsu_N"/>
</dbReference>
<dbReference type="GO" id="GO:0046034">
    <property type="term" value="P:ATP metabolic process"/>
    <property type="evidence" value="ECO:0007669"/>
    <property type="project" value="InterPro"/>
</dbReference>
<feature type="non-terminal residue" evidence="5">
    <location>
        <position position="69"/>
    </location>
</feature>
<comment type="caution">
    <text evidence="5">The sequence shown here is derived from an EMBL/GenBank/DDBJ whole genome shotgun (WGS) entry which is preliminary data.</text>
</comment>
<evidence type="ECO:0000256" key="3">
    <source>
        <dbReference type="ARBA" id="ARBA00023065"/>
    </source>
</evidence>
<reference evidence="5" key="1">
    <citation type="journal article" date="2014" name="Front. Microbiol.">
        <title>High frequency of phylogenetically diverse reductive dehalogenase-homologous genes in deep subseafloor sedimentary metagenomes.</title>
        <authorList>
            <person name="Kawai M."/>
            <person name="Futagami T."/>
            <person name="Toyoda A."/>
            <person name="Takaki Y."/>
            <person name="Nishi S."/>
            <person name="Hori S."/>
            <person name="Arai W."/>
            <person name="Tsubouchi T."/>
            <person name="Morono Y."/>
            <person name="Uchiyama I."/>
            <person name="Ito T."/>
            <person name="Fujiyama A."/>
            <person name="Inagaki F."/>
            <person name="Takami H."/>
        </authorList>
    </citation>
    <scope>NUCLEOTIDE SEQUENCE</scope>
    <source>
        <strain evidence="5">Expedition CK06-06</strain>
    </source>
</reference>
<dbReference type="Gene3D" id="3.40.50.12240">
    <property type="match status" value="1"/>
</dbReference>
<dbReference type="InterPro" id="IPR036121">
    <property type="entry name" value="ATPase_F1/V1/A1_a/bsu_N_sf"/>
</dbReference>
<keyword evidence="2" id="KW-0813">Transport</keyword>
<feature type="domain" description="ATPase F1/V1/A1 complex alpha/beta subunit N-terminal" evidence="4">
    <location>
        <begin position="8"/>
        <end position="65"/>
    </location>
</feature>
<evidence type="ECO:0000313" key="5">
    <source>
        <dbReference type="EMBL" id="GAH95507.1"/>
    </source>
</evidence>
<dbReference type="EMBL" id="BARV01002732">
    <property type="protein sequence ID" value="GAH95507.1"/>
    <property type="molecule type" value="Genomic_DNA"/>
</dbReference>
<evidence type="ECO:0000259" key="4">
    <source>
        <dbReference type="Pfam" id="PF02874"/>
    </source>
</evidence>
<comment type="similarity">
    <text evidence="1">Belongs to the ATPase alpha/beta chains family.</text>
</comment>
<dbReference type="SUPFAM" id="SSF50615">
    <property type="entry name" value="N-terminal domain of alpha and beta subunits of F1 ATP synthase"/>
    <property type="match status" value="1"/>
</dbReference>
<name>X1JN85_9ZZZZ</name>
<dbReference type="PANTHER" id="PTHR43389">
    <property type="entry name" value="V-TYPE PROTON ATPASE SUBUNIT B"/>
    <property type="match status" value="1"/>
</dbReference>
<dbReference type="Pfam" id="PF02874">
    <property type="entry name" value="ATP-synt_ab_N"/>
    <property type="match status" value="1"/>
</dbReference>
<protein>
    <recommendedName>
        <fullName evidence="4">ATPase F1/V1/A1 complex alpha/beta subunit N-terminal domain-containing protein</fullName>
    </recommendedName>
</protein>
<sequence>MLKEYRSITNISGPLLHVEGVEGVKYEELVDIKLDDGSIRSGRVLEVNRDNALVQVFEGTSGIDSKNTR</sequence>
<accession>X1JN85</accession>
<organism evidence="5">
    <name type="scientific">marine sediment metagenome</name>
    <dbReference type="NCBI Taxonomy" id="412755"/>
    <lineage>
        <taxon>unclassified sequences</taxon>
        <taxon>metagenomes</taxon>
        <taxon>ecological metagenomes</taxon>
    </lineage>
</organism>
<dbReference type="InterPro" id="IPR022879">
    <property type="entry name" value="V-ATPase_su_B/beta"/>
</dbReference>
<evidence type="ECO:0000256" key="2">
    <source>
        <dbReference type="ARBA" id="ARBA00022448"/>
    </source>
</evidence>
<dbReference type="AlphaFoldDB" id="X1JN85"/>
<dbReference type="CDD" id="cd18118">
    <property type="entry name" value="ATP-synt_V_A-type_beta_N"/>
    <property type="match status" value="1"/>
</dbReference>